<evidence type="ECO:0000256" key="2">
    <source>
        <dbReference type="ARBA" id="ARBA00013211"/>
    </source>
</evidence>
<feature type="domain" description="Phospholipid/glycerol acyltransferase" evidence="6">
    <location>
        <begin position="92"/>
        <end position="209"/>
    </location>
</feature>
<evidence type="ECO:0000313" key="8">
    <source>
        <dbReference type="Proteomes" id="UP001151699"/>
    </source>
</evidence>
<accession>A0A9Q0N6I5</accession>
<evidence type="ECO:0000259" key="6">
    <source>
        <dbReference type="SMART" id="SM00563"/>
    </source>
</evidence>
<dbReference type="SUPFAM" id="SSF69593">
    <property type="entry name" value="Glycerol-3-phosphate (1)-acyltransferase"/>
    <property type="match status" value="1"/>
</dbReference>
<dbReference type="Proteomes" id="UP001151699">
    <property type="component" value="Chromosome B"/>
</dbReference>
<evidence type="ECO:0000313" key="7">
    <source>
        <dbReference type="EMBL" id="KAJ6644345.1"/>
    </source>
</evidence>
<protein>
    <recommendedName>
        <fullName evidence="2">1-acylglycerol-3-phosphate O-acyltransferase</fullName>
        <ecNumber evidence="2">2.3.1.51</ecNumber>
    </recommendedName>
</protein>
<evidence type="ECO:0000256" key="3">
    <source>
        <dbReference type="ARBA" id="ARBA00022679"/>
    </source>
</evidence>
<organism evidence="7 8">
    <name type="scientific">Pseudolycoriella hygida</name>
    <dbReference type="NCBI Taxonomy" id="35572"/>
    <lineage>
        <taxon>Eukaryota</taxon>
        <taxon>Metazoa</taxon>
        <taxon>Ecdysozoa</taxon>
        <taxon>Arthropoda</taxon>
        <taxon>Hexapoda</taxon>
        <taxon>Insecta</taxon>
        <taxon>Pterygota</taxon>
        <taxon>Neoptera</taxon>
        <taxon>Endopterygota</taxon>
        <taxon>Diptera</taxon>
        <taxon>Nematocera</taxon>
        <taxon>Sciaroidea</taxon>
        <taxon>Sciaridae</taxon>
        <taxon>Pseudolycoriella</taxon>
    </lineage>
</organism>
<sequence length="268" mass="30264">MFIYKLLGFVLILFVGCKLSSRFQYYAKFTFFLLGTAISALIFPYPSLLFYPIRDYRIGLLSAWGFRKTVNLLGLKYEVRGIENLDRNEGGVIVVAPHQSGIDLAVTAYLWPIIGRGVVIIKRLLLYAFPFGIGVWLCGTLFIDRNNKEGALSLLKMQLEAIQKRFNKIVIFPEGTRSQDGTILPFKKGAFHLAIDSQSMVQPVVVSRYHFLSSKEKRFGEGKIIISILPAIQCKGMTKDDVSDLTNSTKLLMDKHFAEISKETKAYS</sequence>
<dbReference type="GO" id="GO:0005783">
    <property type="term" value="C:endoplasmic reticulum"/>
    <property type="evidence" value="ECO:0007669"/>
    <property type="project" value="TreeGrafter"/>
</dbReference>
<dbReference type="EMBL" id="WJQU01000002">
    <property type="protein sequence ID" value="KAJ6644345.1"/>
    <property type="molecule type" value="Genomic_DNA"/>
</dbReference>
<dbReference type="GO" id="GO:0006654">
    <property type="term" value="P:phosphatidic acid biosynthetic process"/>
    <property type="evidence" value="ECO:0007669"/>
    <property type="project" value="TreeGrafter"/>
</dbReference>
<comment type="pathway">
    <text evidence="1">Phospholipid metabolism; CDP-diacylglycerol biosynthesis; CDP-diacylglycerol from sn-glycerol 3-phosphate: step 2/3.</text>
</comment>
<keyword evidence="5" id="KW-0812">Transmembrane</keyword>
<comment type="caution">
    <text evidence="7">The sequence shown here is derived from an EMBL/GenBank/DDBJ whole genome shotgun (WGS) entry which is preliminary data.</text>
</comment>
<evidence type="ECO:0000256" key="1">
    <source>
        <dbReference type="ARBA" id="ARBA00004728"/>
    </source>
</evidence>
<keyword evidence="4 7" id="KW-0012">Acyltransferase</keyword>
<feature type="transmembrane region" description="Helical" evidence="5">
    <location>
        <begin position="32"/>
        <end position="51"/>
    </location>
</feature>
<evidence type="ECO:0000256" key="5">
    <source>
        <dbReference type="SAM" id="Phobius"/>
    </source>
</evidence>
<dbReference type="PANTHER" id="PTHR10434">
    <property type="entry name" value="1-ACYL-SN-GLYCEROL-3-PHOSPHATE ACYLTRANSFERASE"/>
    <property type="match status" value="1"/>
</dbReference>
<keyword evidence="5" id="KW-0472">Membrane</keyword>
<keyword evidence="8" id="KW-1185">Reference proteome</keyword>
<name>A0A9Q0N6I5_9DIPT</name>
<dbReference type="Pfam" id="PF01553">
    <property type="entry name" value="Acyltransferase"/>
    <property type="match status" value="1"/>
</dbReference>
<dbReference type="AlphaFoldDB" id="A0A9Q0N6I5"/>
<dbReference type="SMART" id="SM00563">
    <property type="entry name" value="PlsC"/>
    <property type="match status" value="1"/>
</dbReference>
<dbReference type="GO" id="GO:0003841">
    <property type="term" value="F:1-acylglycerol-3-phosphate O-acyltransferase activity"/>
    <property type="evidence" value="ECO:0007669"/>
    <property type="project" value="UniProtKB-EC"/>
</dbReference>
<keyword evidence="5" id="KW-1133">Transmembrane helix</keyword>
<dbReference type="EC" id="2.3.1.51" evidence="2"/>
<evidence type="ECO:0000256" key="4">
    <source>
        <dbReference type="ARBA" id="ARBA00023315"/>
    </source>
</evidence>
<keyword evidence="3" id="KW-0808">Transferase</keyword>
<dbReference type="InterPro" id="IPR002123">
    <property type="entry name" value="Plipid/glycerol_acylTrfase"/>
</dbReference>
<dbReference type="OrthoDB" id="202234at2759"/>
<dbReference type="PANTHER" id="PTHR10434:SF53">
    <property type="entry name" value="1-ACYL-SN-GLYCEROL-3-PHOSPHATE ACYLTRANSFERASE"/>
    <property type="match status" value="1"/>
</dbReference>
<proteinExistence type="predicted"/>
<gene>
    <name evidence="7" type="primary">acl-2</name>
    <name evidence="7" type="ORF">Bhyg_09313</name>
</gene>
<feature type="transmembrane region" description="Helical" evidence="5">
    <location>
        <begin position="124"/>
        <end position="143"/>
    </location>
</feature>
<reference evidence="7" key="1">
    <citation type="submission" date="2022-07" db="EMBL/GenBank/DDBJ databases">
        <authorList>
            <person name="Trinca V."/>
            <person name="Uliana J.V.C."/>
            <person name="Torres T.T."/>
            <person name="Ward R.J."/>
            <person name="Monesi N."/>
        </authorList>
    </citation>
    <scope>NUCLEOTIDE SEQUENCE</scope>
    <source>
        <strain evidence="7">HSMRA1968</strain>
        <tissue evidence="7">Whole embryos</tissue>
    </source>
</reference>
<dbReference type="PROSITE" id="PS51257">
    <property type="entry name" value="PROKAR_LIPOPROTEIN"/>
    <property type="match status" value="1"/>
</dbReference>
<dbReference type="CDD" id="cd07989">
    <property type="entry name" value="LPLAT_AGPAT-like"/>
    <property type="match status" value="1"/>
</dbReference>